<dbReference type="Gene3D" id="3.40.47.10">
    <property type="match status" value="2"/>
</dbReference>
<dbReference type="OrthoDB" id="9815506at2"/>
<protein>
    <recommendedName>
        <fullName evidence="7">3-oxoacyl-ACP synthase</fullName>
    </recommendedName>
</protein>
<dbReference type="Pfam" id="PF08541">
    <property type="entry name" value="ACP_syn_III_C"/>
    <property type="match status" value="1"/>
</dbReference>
<feature type="domain" description="Beta-ketoacyl-[acyl-carrier-protein] synthase III C-terminal" evidence="3">
    <location>
        <begin position="241"/>
        <end position="329"/>
    </location>
</feature>
<dbReference type="EMBL" id="JPSL02000039">
    <property type="protein sequence ID" value="KGQ21763.1"/>
    <property type="molecule type" value="Genomic_DNA"/>
</dbReference>
<sequence length="332" mass="36315">MYLRGLGVYLPRGRIHSREIAERSGLPEWVVREKLGILEKPVPGPEDHPAQMALWAAEKALEEARVPRDRVGAVLSIVEEHKDYPVWATAPYLAHRLGLPGGLGMDLNQKCASFMGALEVARGLFATRKDLEHLLIAGGYRNGDLVDYRDEAVRFMYDLAPGGAAALVSREGPGLRVLGLAHRMDPSLALMVKVPVGGTRAPLRPETLGEYRLRVEDPAYMKARLDATSLPTFKAVVEEALAEAGYTLRDLDFLGVLHMKPSAHRGLLEALGLSEAQSLYLDRHGHLGQLDPILILDLARKEGRVRPGSLIGLVAAGVGYFYGAAVLRWEEG</sequence>
<dbReference type="InterPro" id="IPR016039">
    <property type="entry name" value="Thiolase-like"/>
</dbReference>
<evidence type="ECO:0000256" key="1">
    <source>
        <dbReference type="ARBA" id="ARBA00022679"/>
    </source>
</evidence>
<dbReference type="RefSeq" id="WP_038064697.1">
    <property type="nucleotide sequence ID" value="NZ_JPSL02000039.1"/>
</dbReference>
<evidence type="ECO:0000259" key="4">
    <source>
        <dbReference type="Pfam" id="PF08545"/>
    </source>
</evidence>
<dbReference type="Proteomes" id="UP000030364">
    <property type="component" value="Unassembled WGS sequence"/>
</dbReference>
<feature type="domain" description="Beta-ketoacyl-[acyl-carrier-protein] synthase III N-terminal" evidence="4">
    <location>
        <begin position="105"/>
        <end position="182"/>
    </location>
</feature>
<dbReference type="PANTHER" id="PTHR34069:SF2">
    <property type="entry name" value="BETA-KETOACYL-[ACYL-CARRIER-PROTEIN] SYNTHASE III"/>
    <property type="match status" value="1"/>
</dbReference>
<dbReference type="GO" id="GO:0006633">
    <property type="term" value="P:fatty acid biosynthetic process"/>
    <property type="evidence" value="ECO:0007669"/>
    <property type="project" value="InterPro"/>
</dbReference>
<dbReference type="NCBIfam" id="NF005308">
    <property type="entry name" value="PRK06840.1"/>
    <property type="match status" value="1"/>
</dbReference>
<proteinExistence type="predicted"/>
<organism evidence="5 6">
    <name type="scientific">Thermus filiformis</name>
    <dbReference type="NCBI Taxonomy" id="276"/>
    <lineage>
        <taxon>Bacteria</taxon>
        <taxon>Thermotogati</taxon>
        <taxon>Deinococcota</taxon>
        <taxon>Deinococci</taxon>
        <taxon>Thermales</taxon>
        <taxon>Thermaceae</taxon>
        <taxon>Thermus</taxon>
    </lineage>
</organism>
<evidence type="ECO:0000313" key="5">
    <source>
        <dbReference type="EMBL" id="KGQ21763.1"/>
    </source>
</evidence>
<dbReference type="PATRIC" id="fig|276.5.peg.1424"/>
<dbReference type="InterPro" id="IPR013747">
    <property type="entry name" value="ACP_syn_III_C"/>
</dbReference>
<dbReference type="Pfam" id="PF08545">
    <property type="entry name" value="ACP_syn_III"/>
    <property type="match status" value="1"/>
</dbReference>
<reference evidence="5 6" key="1">
    <citation type="journal article" date="2015" name="Genome Announc.">
        <title>Draft Genome Sequence of the Thermophile Thermus filiformis ATCC 43280, Producer of Carotenoid-(Di)glucoside-Branched Fatty Acid (Di)esters and Source of Hyperthermostable Enzymes of Biotechnological Interest.</title>
        <authorList>
            <person name="Mandelli F."/>
            <person name="Oliveira Ramires B."/>
            <person name="Couger M.B."/>
            <person name="Paixao D.A."/>
            <person name="Camilo C.M."/>
            <person name="Polikarpov I."/>
            <person name="Prade R."/>
            <person name="Riano-Pachon D.M."/>
            <person name="Squina F.M."/>
        </authorList>
    </citation>
    <scope>NUCLEOTIDE SEQUENCE [LARGE SCALE GENOMIC DNA]</scope>
    <source>
        <strain evidence="5 6">ATCC 43280</strain>
    </source>
</reference>
<evidence type="ECO:0000259" key="3">
    <source>
        <dbReference type="Pfam" id="PF08541"/>
    </source>
</evidence>
<dbReference type="AlphaFoldDB" id="A0A0A2WPL6"/>
<gene>
    <name evidence="5" type="ORF">THFILI_07890</name>
</gene>
<dbReference type="GO" id="GO:0004315">
    <property type="term" value="F:3-oxoacyl-[acyl-carrier-protein] synthase activity"/>
    <property type="evidence" value="ECO:0007669"/>
    <property type="project" value="InterPro"/>
</dbReference>
<evidence type="ECO:0008006" key="7">
    <source>
        <dbReference type="Google" id="ProtNLM"/>
    </source>
</evidence>
<evidence type="ECO:0000256" key="2">
    <source>
        <dbReference type="ARBA" id="ARBA00023315"/>
    </source>
</evidence>
<name>A0A0A2WPL6_THEFI</name>
<dbReference type="SUPFAM" id="SSF53901">
    <property type="entry name" value="Thiolase-like"/>
    <property type="match status" value="1"/>
</dbReference>
<dbReference type="GO" id="GO:0044550">
    <property type="term" value="P:secondary metabolite biosynthetic process"/>
    <property type="evidence" value="ECO:0007669"/>
    <property type="project" value="TreeGrafter"/>
</dbReference>
<keyword evidence="2" id="KW-0012">Acyltransferase</keyword>
<keyword evidence="6" id="KW-1185">Reference proteome</keyword>
<keyword evidence="1" id="KW-0808">Transferase</keyword>
<dbReference type="PANTHER" id="PTHR34069">
    <property type="entry name" value="3-OXOACYL-[ACYL-CARRIER-PROTEIN] SYNTHASE 3"/>
    <property type="match status" value="1"/>
</dbReference>
<dbReference type="InterPro" id="IPR013751">
    <property type="entry name" value="ACP_syn_III_N"/>
</dbReference>
<comment type="caution">
    <text evidence="5">The sequence shown here is derived from an EMBL/GenBank/DDBJ whole genome shotgun (WGS) entry which is preliminary data.</text>
</comment>
<dbReference type="STRING" id="276.THFILI_07890"/>
<accession>A0A0A2WPL6</accession>
<evidence type="ECO:0000313" key="6">
    <source>
        <dbReference type="Proteomes" id="UP000030364"/>
    </source>
</evidence>